<accession>A0A413BDR0</accession>
<proteinExistence type="inferred from homology"/>
<gene>
    <name evidence="2" type="ORF">DWV78_12410</name>
</gene>
<dbReference type="AlphaFoldDB" id="A0A413BDR0"/>
<protein>
    <submittedName>
        <fullName evidence="2">Uncharacterized protein</fullName>
    </submittedName>
</protein>
<evidence type="ECO:0000313" key="3">
    <source>
        <dbReference type="Proteomes" id="UP000286581"/>
    </source>
</evidence>
<comment type="similarity">
    <text evidence="1">Belongs to the glycosyl hydrolase 16 family.</text>
</comment>
<dbReference type="InterPro" id="IPR013320">
    <property type="entry name" value="ConA-like_dom_sf"/>
</dbReference>
<dbReference type="Gene3D" id="2.60.120.200">
    <property type="match status" value="2"/>
</dbReference>
<comment type="caution">
    <text evidence="2">The sequence shown here is derived from an EMBL/GenBank/DDBJ whole genome shotgun (WGS) entry which is preliminary data.</text>
</comment>
<dbReference type="PANTHER" id="PTHR10963:SF55">
    <property type="entry name" value="GLYCOSIDE HYDROLASE FAMILY 16 PROTEIN"/>
    <property type="match status" value="1"/>
</dbReference>
<reference evidence="2 3" key="1">
    <citation type="submission" date="2018-08" db="EMBL/GenBank/DDBJ databases">
        <title>A genome reference for cultivated species of the human gut microbiota.</title>
        <authorList>
            <person name="Zou Y."/>
            <person name="Xue W."/>
            <person name="Luo G."/>
        </authorList>
    </citation>
    <scope>NUCLEOTIDE SEQUENCE [LARGE SCALE GENOMIC DNA]</scope>
    <source>
        <strain evidence="2 3">AF12-8</strain>
    </source>
</reference>
<evidence type="ECO:0000313" key="2">
    <source>
        <dbReference type="EMBL" id="RGW38582.1"/>
    </source>
</evidence>
<dbReference type="InterPro" id="IPR050546">
    <property type="entry name" value="Glycosyl_Hydrlase_16"/>
</dbReference>
<dbReference type="PANTHER" id="PTHR10963">
    <property type="entry name" value="GLYCOSYL HYDROLASE-RELATED"/>
    <property type="match status" value="1"/>
</dbReference>
<sequence>MKKRVLSAMPSQTFEEGALDEAQQTGKLSYDGYKKVWSDEFNGDTGSTKEAASYTSGRVSTQNKQTFTYGRFECRAKVPKGQGTLAYPAPFDQPFYIILNLAVGGSWVGNPNDETSFENNPYVIDYVRVYRKDSYDEDVKRPGKGSYIYIVR</sequence>
<dbReference type="SUPFAM" id="SSF49899">
    <property type="entry name" value="Concanavalin A-like lectins/glucanases"/>
    <property type="match status" value="2"/>
</dbReference>
<dbReference type="Proteomes" id="UP000286581">
    <property type="component" value="Unassembled WGS sequence"/>
</dbReference>
<organism evidence="2 3">
    <name type="scientific">Agathobacter rectalis</name>
    <dbReference type="NCBI Taxonomy" id="39491"/>
    <lineage>
        <taxon>Bacteria</taxon>
        <taxon>Bacillati</taxon>
        <taxon>Bacillota</taxon>
        <taxon>Clostridia</taxon>
        <taxon>Lachnospirales</taxon>
        <taxon>Lachnospiraceae</taxon>
        <taxon>Agathobacter</taxon>
    </lineage>
</organism>
<name>A0A413BDR0_9FIRM</name>
<evidence type="ECO:0000256" key="1">
    <source>
        <dbReference type="ARBA" id="ARBA00006865"/>
    </source>
</evidence>
<dbReference type="EMBL" id="QSAE01000046">
    <property type="protein sequence ID" value="RGW38582.1"/>
    <property type="molecule type" value="Genomic_DNA"/>
</dbReference>